<dbReference type="GO" id="GO:0000932">
    <property type="term" value="C:P-body"/>
    <property type="evidence" value="ECO:0007669"/>
    <property type="project" value="TreeGrafter"/>
</dbReference>
<dbReference type="WBParaSite" id="nRc.2.0.1.t35721-RA">
    <property type="protein sequence ID" value="nRc.2.0.1.t35721-RA"/>
    <property type="gene ID" value="nRc.2.0.1.g35721"/>
</dbReference>
<dbReference type="GO" id="GO:0033962">
    <property type="term" value="P:P-body assembly"/>
    <property type="evidence" value="ECO:0007669"/>
    <property type="project" value="TreeGrafter"/>
</dbReference>
<dbReference type="SMART" id="SM01199">
    <property type="entry name" value="FDF"/>
    <property type="match status" value="1"/>
</dbReference>
<dbReference type="OMA" id="EQFSDMF"/>
<dbReference type="InterPro" id="IPR010920">
    <property type="entry name" value="LSM_dom_sf"/>
</dbReference>
<evidence type="ECO:0000313" key="6">
    <source>
        <dbReference type="Proteomes" id="UP000887565"/>
    </source>
</evidence>
<dbReference type="InterPro" id="IPR025609">
    <property type="entry name" value="Lsm14-like_N"/>
</dbReference>
<feature type="domain" description="FFD box profile" evidence="5">
    <location>
        <begin position="447"/>
        <end position="463"/>
    </location>
</feature>
<proteinExistence type="inferred from homology"/>
<reference evidence="7" key="1">
    <citation type="submission" date="2022-11" db="UniProtKB">
        <authorList>
            <consortium name="WormBaseParasite"/>
        </authorList>
    </citation>
    <scope>IDENTIFICATION</scope>
</reference>
<dbReference type="Proteomes" id="UP000887565">
    <property type="component" value="Unplaced"/>
</dbReference>
<dbReference type="AlphaFoldDB" id="A0A915KC89"/>
<dbReference type="PROSITE" id="PS51512">
    <property type="entry name" value="DFDF"/>
    <property type="match status" value="1"/>
</dbReference>
<dbReference type="PROSITE" id="PS51513">
    <property type="entry name" value="FFD"/>
    <property type="match status" value="1"/>
</dbReference>
<name>A0A915KC89_ROMCU</name>
<keyword evidence="6" id="KW-1185">Reference proteome</keyword>
<dbReference type="GO" id="GO:0003729">
    <property type="term" value="F:mRNA binding"/>
    <property type="evidence" value="ECO:0007669"/>
    <property type="project" value="TreeGrafter"/>
</dbReference>
<feature type="compositionally biased region" description="Polar residues" evidence="3">
    <location>
        <begin position="224"/>
        <end position="233"/>
    </location>
</feature>
<protein>
    <submittedName>
        <fullName evidence="7">Uncharacterized protein</fullName>
    </submittedName>
</protein>
<dbReference type="PANTHER" id="PTHR13586">
    <property type="entry name" value="SCD6 PROTEIN-RELATED"/>
    <property type="match status" value="1"/>
</dbReference>
<sequence>MSTPYIGSKICLISKSEIRYEGILYTIDPKESTIALAKVSSEEWGILLTTDIKDLTVSETPQLAPQILHTGAGGGLPSDPAILSASKESTAGQRSNENVSSPDGQKASNTLKTESASVQTNQQKKSGHEQKARKNQSKRDRRTSSNAGAQNATVGDENAGGAALTTPTSQRRSSRSRRRGTAETGRRGAEQQQQQRKNDAAAVASDLENADDRRNSAEERRATSESTQNGNNGEKSRHKRSYRRNQYRRDYGYNRRMQQENWRGSGSPVRRGGMRGGGYRGGPPYRRFNVMNDFYDMDGFSGLPNGFIGNGFVPFGRGPPPLMPFVYRGSPIRQNYRSYQYPRQNRMNKGLASGDQDQKNAREPTVKFDVDYDFERANEEFLKEKMAKMAIGDGGDGVDRQEAIGANGQESAAEGERDKVVLSGGNVLSADEPESKDTEMSVQPVKEYYNKNRSFFDNISCEALERSDPNNASGNAAVNNFGGGHTSSGRDHRNVSSNTIYPRIHWRRERELNQQTFGHAAFARNASSSSHFFMPPPPHNFATSRGSYRPIDYYHRPHPPFMYHAGGGYGGVRSGYVPRGGYVRG</sequence>
<dbReference type="GO" id="GO:0034063">
    <property type="term" value="P:stress granule assembly"/>
    <property type="evidence" value="ECO:0007669"/>
    <property type="project" value="TreeGrafter"/>
</dbReference>
<feature type="compositionally biased region" description="Polar residues" evidence="3">
    <location>
        <begin position="144"/>
        <end position="153"/>
    </location>
</feature>
<evidence type="ECO:0000256" key="2">
    <source>
        <dbReference type="PROSITE-ProRule" id="PRU00846"/>
    </source>
</evidence>
<evidence type="ECO:0000256" key="1">
    <source>
        <dbReference type="ARBA" id="ARBA00010415"/>
    </source>
</evidence>
<evidence type="ECO:0000259" key="5">
    <source>
        <dbReference type="PROSITE" id="PS51513"/>
    </source>
</evidence>
<dbReference type="Pfam" id="PF12701">
    <property type="entry name" value="LSM14"/>
    <property type="match status" value="1"/>
</dbReference>
<dbReference type="InterPro" id="IPR025761">
    <property type="entry name" value="FFD_box"/>
</dbReference>
<feature type="compositionally biased region" description="Basic and acidic residues" evidence="3">
    <location>
        <begin position="180"/>
        <end position="189"/>
    </location>
</feature>
<dbReference type="Gene3D" id="2.30.30.100">
    <property type="match status" value="1"/>
</dbReference>
<accession>A0A915KC89</accession>
<dbReference type="SUPFAM" id="SSF50182">
    <property type="entry name" value="Sm-like ribonucleoproteins"/>
    <property type="match status" value="1"/>
</dbReference>
<evidence type="ECO:0000256" key="3">
    <source>
        <dbReference type="SAM" id="MobiDB-lite"/>
    </source>
</evidence>
<feature type="compositionally biased region" description="Basic residues" evidence="3">
    <location>
        <begin position="236"/>
        <end position="246"/>
    </location>
</feature>
<dbReference type="InterPro" id="IPR019050">
    <property type="entry name" value="FDF_dom"/>
</dbReference>
<feature type="region of interest" description="Disordered" evidence="3">
    <location>
        <begin position="68"/>
        <end position="252"/>
    </location>
</feature>
<feature type="compositionally biased region" description="Basic and acidic residues" evidence="3">
    <location>
        <begin position="210"/>
        <end position="223"/>
    </location>
</feature>
<organism evidence="6 7">
    <name type="scientific">Romanomermis culicivorax</name>
    <name type="common">Nematode worm</name>
    <dbReference type="NCBI Taxonomy" id="13658"/>
    <lineage>
        <taxon>Eukaryota</taxon>
        <taxon>Metazoa</taxon>
        <taxon>Ecdysozoa</taxon>
        <taxon>Nematoda</taxon>
        <taxon>Enoplea</taxon>
        <taxon>Dorylaimia</taxon>
        <taxon>Mermithida</taxon>
        <taxon>Mermithoidea</taxon>
        <taxon>Mermithidae</taxon>
        <taxon>Romanomermis</taxon>
    </lineage>
</organism>
<dbReference type="InterPro" id="IPR025762">
    <property type="entry name" value="DFDF"/>
</dbReference>
<dbReference type="PANTHER" id="PTHR13586:SF0">
    <property type="entry name" value="TRAILER HITCH, ISOFORM H"/>
    <property type="match status" value="1"/>
</dbReference>
<feature type="compositionally biased region" description="Polar residues" evidence="3">
    <location>
        <begin position="86"/>
        <end position="124"/>
    </location>
</feature>
<comment type="similarity">
    <text evidence="1">Belongs to the LSM14 family.</text>
</comment>
<feature type="region of interest" description="Disordered" evidence="3">
    <location>
        <begin position="259"/>
        <end position="278"/>
    </location>
</feature>
<dbReference type="SMART" id="SM01271">
    <property type="entry name" value="LSM14"/>
    <property type="match status" value="1"/>
</dbReference>
<feature type="short sequence motif" description="FFD box" evidence="2">
    <location>
        <begin position="447"/>
        <end position="463"/>
    </location>
</feature>
<evidence type="ECO:0000313" key="7">
    <source>
        <dbReference type="WBParaSite" id="nRc.2.0.1.t35721-RA"/>
    </source>
</evidence>
<evidence type="ECO:0000259" key="4">
    <source>
        <dbReference type="PROSITE" id="PS51512"/>
    </source>
</evidence>
<feature type="domain" description="DFDF" evidence="4">
    <location>
        <begin position="360"/>
        <end position="396"/>
    </location>
</feature>